<feature type="transmembrane region" description="Helical" evidence="1">
    <location>
        <begin position="86"/>
        <end position="107"/>
    </location>
</feature>
<keyword evidence="1" id="KW-1133">Transmembrane helix</keyword>
<gene>
    <name evidence="3" type="ORF">DAEQUDRAFT_732263</name>
</gene>
<dbReference type="Pfam" id="PF20151">
    <property type="entry name" value="DUF6533"/>
    <property type="match status" value="1"/>
</dbReference>
<evidence type="ECO:0000259" key="2">
    <source>
        <dbReference type="Pfam" id="PF20151"/>
    </source>
</evidence>
<sequence>MSLAEEFLRKNYLLENFFYITVAVLSCYDICLTLDREVTHVWKSQQTMATVLFFGLRYCQPVNMVLEILGRLTWSSSRSDQSCSVIVHLQMAMDIIPLVCATVLCAIRISAIFMGSRMLFSAVAITGVVNPVIYIYIYSRAIPRDFGLSSYQTEYPFLKVIADYQVCSLHVSQSRTAYVGWMMAARAASFIGDALILGLTLVKTLPQYNQQQMGSIKQILHRDTILCFGILCIIDVIGLATGFFPQLIEIWQTWTSTLTSVLLARLYLDMREASAMEAATTLVESSCTLQSMSFAVGNVPLEPGGYALSVELQD</sequence>
<accession>A0A165LQC6</accession>
<keyword evidence="1" id="KW-0812">Transmembrane</keyword>
<proteinExistence type="predicted"/>
<evidence type="ECO:0000313" key="3">
    <source>
        <dbReference type="EMBL" id="KZT64719.1"/>
    </source>
</evidence>
<feature type="transmembrane region" description="Helical" evidence="1">
    <location>
        <begin position="119"/>
        <end position="138"/>
    </location>
</feature>
<feature type="transmembrane region" description="Helical" evidence="1">
    <location>
        <begin position="17"/>
        <end position="35"/>
    </location>
</feature>
<dbReference type="InterPro" id="IPR045340">
    <property type="entry name" value="DUF6533"/>
</dbReference>
<dbReference type="OrthoDB" id="2795234at2759"/>
<feature type="transmembrane region" description="Helical" evidence="1">
    <location>
        <begin position="178"/>
        <end position="202"/>
    </location>
</feature>
<evidence type="ECO:0000256" key="1">
    <source>
        <dbReference type="SAM" id="Phobius"/>
    </source>
</evidence>
<protein>
    <recommendedName>
        <fullName evidence="2">DUF6533 domain-containing protein</fullName>
    </recommendedName>
</protein>
<organism evidence="3 4">
    <name type="scientific">Daedalea quercina L-15889</name>
    <dbReference type="NCBI Taxonomy" id="1314783"/>
    <lineage>
        <taxon>Eukaryota</taxon>
        <taxon>Fungi</taxon>
        <taxon>Dikarya</taxon>
        <taxon>Basidiomycota</taxon>
        <taxon>Agaricomycotina</taxon>
        <taxon>Agaricomycetes</taxon>
        <taxon>Polyporales</taxon>
        <taxon>Fomitopsis</taxon>
    </lineage>
</organism>
<name>A0A165LQC6_9APHY</name>
<dbReference type="Proteomes" id="UP000076727">
    <property type="component" value="Unassembled WGS sequence"/>
</dbReference>
<keyword evidence="4" id="KW-1185">Reference proteome</keyword>
<keyword evidence="1" id="KW-0472">Membrane</keyword>
<dbReference type="AlphaFoldDB" id="A0A165LQC6"/>
<dbReference type="EMBL" id="KV429120">
    <property type="protein sequence ID" value="KZT64719.1"/>
    <property type="molecule type" value="Genomic_DNA"/>
</dbReference>
<reference evidence="3 4" key="1">
    <citation type="journal article" date="2016" name="Mol. Biol. Evol.">
        <title>Comparative Genomics of Early-Diverging Mushroom-Forming Fungi Provides Insights into the Origins of Lignocellulose Decay Capabilities.</title>
        <authorList>
            <person name="Nagy L.G."/>
            <person name="Riley R."/>
            <person name="Tritt A."/>
            <person name="Adam C."/>
            <person name="Daum C."/>
            <person name="Floudas D."/>
            <person name="Sun H."/>
            <person name="Yadav J.S."/>
            <person name="Pangilinan J."/>
            <person name="Larsson K.H."/>
            <person name="Matsuura K."/>
            <person name="Barry K."/>
            <person name="Labutti K."/>
            <person name="Kuo R."/>
            <person name="Ohm R.A."/>
            <person name="Bhattacharya S.S."/>
            <person name="Shirouzu T."/>
            <person name="Yoshinaga Y."/>
            <person name="Martin F.M."/>
            <person name="Grigoriev I.V."/>
            <person name="Hibbett D.S."/>
        </authorList>
    </citation>
    <scope>NUCLEOTIDE SEQUENCE [LARGE SCALE GENOMIC DNA]</scope>
    <source>
        <strain evidence="3 4">L-15889</strain>
    </source>
</reference>
<feature type="transmembrane region" description="Helical" evidence="1">
    <location>
        <begin position="223"/>
        <end position="244"/>
    </location>
</feature>
<evidence type="ECO:0000313" key="4">
    <source>
        <dbReference type="Proteomes" id="UP000076727"/>
    </source>
</evidence>
<feature type="domain" description="DUF6533" evidence="2">
    <location>
        <begin position="20"/>
        <end position="59"/>
    </location>
</feature>